<keyword evidence="3" id="KW-0378">Hydrolase</keyword>
<dbReference type="CDD" id="cd04104">
    <property type="entry name" value="p47_IIGP_like"/>
    <property type="match status" value="1"/>
</dbReference>
<evidence type="ECO:0000256" key="3">
    <source>
        <dbReference type="ARBA" id="ARBA00022801"/>
    </source>
</evidence>
<evidence type="ECO:0000313" key="6">
    <source>
        <dbReference type="EMBL" id="KFO32018.1"/>
    </source>
</evidence>
<name>A0A091DNF7_FUKDA</name>
<evidence type="ECO:0000259" key="5">
    <source>
        <dbReference type="PROSITE" id="PS51716"/>
    </source>
</evidence>
<dbReference type="GO" id="GO:0000045">
    <property type="term" value="P:autophagosome assembly"/>
    <property type="evidence" value="ECO:0007669"/>
    <property type="project" value="TreeGrafter"/>
</dbReference>
<evidence type="ECO:0000313" key="7">
    <source>
        <dbReference type="Proteomes" id="UP000028990"/>
    </source>
</evidence>
<evidence type="ECO:0000256" key="4">
    <source>
        <dbReference type="ARBA" id="ARBA00023134"/>
    </source>
</evidence>
<dbReference type="InterPro" id="IPR030385">
    <property type="entry name" value="G_IRG_dom"/>
</dbReference>
<reference evidence="6 7" key="1">
    <citation type="submission" date="2013-11" db="EMBL/GenBank/DDBJ databases">
        <title>The Damaraland mole rat (Fukomys damarensis) genome and evolution of African mole rats.</title>
        <authorList>
            <person name="Gladyshev V.N."/>
            <person name="Fang X."/>
        </authorList>
    </citation>
    <scope>NUCLEOTIDE SEQUENCE [LARGE SCALE GENOMIC DNA]</scope>
    <source>
        <tissue evidence="6">Liver</tissue>
    </source>
</reference>
<dbReference type="AlphaFoldDB" id="A0A091DNF7"/>
<dbReference type="PANTHER" id="PTHR32341:SF15">
    <property type="entry name" value="INTERFERON-GAMMA-INDUCIBLE GTPASE 10-RELATED"/>
    <property type="match status" value="1"/>
</dbReference>
<dbReference type="PANTHER" id="PTHR32341">
    <property type="entry name" value="INTERFERON-INDUCIBLE GTPASE"/>
    <property type="match status" value="1"/>
</dbReference>
<feature type="domain" description="IRG-type G" evidence="5">
    <location>
        <begin position="68"/>
        <end position="250"/>
    </location>
</feature>
<organism evidence="6 7">
    <name type="scientific">Fukomys damarensis</name>
    <name type="common">Damaraland mole rat</name>
    <name type="synonym">Cryptomys damarensis</name>
    <dbReference type="NCBI Taxonomy" id="885580"/>
    <lineage>
        <taxon>Eukaryota</taxon>
        <taxon>Metazoa</taxon>
        <taxon>Chordata</taxon>
        <taxon>Craniata</taxon>
        <taxon>Vertebrata</taxon>
        <taxon>Euteleostomi</taxon>
        <taxon>Mammalia</taxon>
        <taxon>Eutheria</taxon>
        <taxon>Euarchontoglires</taxon>
        <taxon>Glires</taxon>
        <taxon>Rodentia</taxon>
        <taxon>Hystricomorpha</taxon>
        <taxon>Bathyergidae</taxon>
        <taxon>Fukomys</taxon>
    </lineage>
</organism>
<dbReference type="GO" id="GO:0045087">
    <property type="term" value="P:innate immune response"/>
    <property type="evidence" value="ECO:0007669"/>
    <property type="project" value="TreeGrafter"/>
</dbReference>
<keyword evidence="7" id="KW-1185">Reference proteome</keyword>
<dbReference type="GO" id="GO:0035458">
    <property type="term" value="P:cellular response to interferon-beta"/>
    <property type="evidence" value="ECO:0007669"/>
    <property type="project" value="TreeGrafter"/>
</dbReference>
<dbReference type="Pfam" id="PF05049">
    <property type="entry name" value="IIGP"/>
    <property type="match status" value="1"/>
</dbReference>
<proteinExistence type="inferred from homology"/>
<dbReference type="GO" id="GO:0003924">
    <property type="term" value="F:GTPase activity"/>
    <property type="evidence" value="ECO:0007669"/>
    <property type="project" value="TreeGrafter"/>
</dbReference>
<protein>
    <submittedName>
        <fullName evidence="6">Interferon-inducible GTPase 1</fullName>
    </submittedName>
</protein>
<dbReference type="InterPro" id="IPR027417">
    <property type="entry name" value="P-loop_NTPase"/>
</dbReference>
<accession>A0A091DNF7</accession>
<dbReference type="SUPFAM" id="SSF52540">
    <property type="entry name" value="P-loop containing nucleoside triphosphate hydrolases"/>
    <property type="match status" value="1"/>
</dbReference>
<dbReference type="FunFam" id="3.40.50.300:FF:000541">
    <property type="entry name" value="Immunity related GTPase M"/>
    <property type="match status" value="1"/>
</dbReference>
<dbReference type="PROSITE" id="PS51716">
    <property type="entry name" value="G_IRG"/>
    <property type="match status" value="1"/>
</dbReference>
<sequence>MSQLYSKTPNVEEHLHLLSSFKYFKNSSTENKVISQETISAIELHLTEGDILGANSVITAALKEIDNTPLNIAVTGESGTGKSSFINALRGVGHESKEAAPIGVCETTMEKKLYCHPAFPNVRVWDLPGIGTINFQPKDYLKQVQFVEYDFFIIVSSTRFKQNDIDLANVITIMKKNFYFVRTKVDSDLRNEKKCKPSTFNEETVLQTIQNNCLANFKKSNMIEPQIFLISNNNASKFDFPILMDTLINDVPVQKRHIFMLSLPNITEAVTERKWKSLKQHIWLKAFKAGLLATLPLQGIISIKDKEKLKTSLNYFRVLFGVDDLSLKSLAKDLQVPVEQLKAIIKSPNLLEIDNEETIEEKLWRYVETFCLINGGLLATGIYFKKSFCLQLHFLDTVSEDAKVIFRKSYSRQN</sequence>
<keyword evidence="2" id="KW-0547">Nucleotide-binding</keyword>
<dbReference type="GO" id="GO:0005789">
    <property type="term" value="C:endoplasmic reticulum membrane"/>
    <property type="evidence" value="ECO:0007669"/>
    <property type="project" value="TreeGrafter"/>
</dbReference>
<dbReference type="Gene3D" id="3.40.50.300">
    <property type="entry name" value="P-loop containing nucleotide triphosphate hydrolases"/>
    <property type="match status" value="1"/>
</dbReference>
<dbReference type="eggNOG" id="ENOG502QS9R">
    <property type="taxonomic scope" value="Eukaryota"/>
</dbReference>
<dbReference type="InterPro" id="IPR007743">
    <property type="entry name" value="Immunity-related_GTPase-like"/>
</dbReference>
<dbReference type="STRING" id="885580.ENSFDAP00000000467"/>
<dbReference type="Proteomes" id="UP000028990">
    <property type="component" value="Unassembled WGS sequence"/>
</dbReference>
<dbReference type="EMBL" id="KN122228">
    <property type="protein sequence ID" value="KFO32018.1"/>
    <property type="molecule type" value="Genomic_DNA"/>
</dbReference>
<comment type="similarity">
    <text evidence="1">Belongs to the TRAFAC class dynamin-like GTPase superfamily. IRG family.</text>
</comment>
<gene>
    <name evidence="6" type="ORF">H920_06587</name>
</gene>
<keyword evidence="4" id="KW-0342">GTP-binding</keyword>
<evidence type="ECO:0000256" key="1">
    <source>
        <dbReference type="ARBA" id="ARBA00005429"/>
    </source>
</evidence>
<dbReference type="GO" id="GO:0005525">
    <property type="term" value="F:GTP binding"/>
    <property type="evidence" value="ECO:0007669"/>
    <property type="project" value="UniProtKB-KW"/>
</dbReference>
<dbReference type="InterPro" id="IPR051515">
    <property type="entry name" value="IRG"/>
</dbReference>
<evidence type="ECO:0000256" key="2">
    <source>
        <dbReference type="ARBA" id="ARBA00022741"/>
    </source>
</evidence>